<dbReference type="SUPFAM" id="SSF56300">
    <property type="entry name" value="Metallo-dependent phosphatases"/>
    <property type="match status" value="1"/>
</dbReference>
<dbReference type="Gene3D" id="3.60.21.10">
    <property type="match status" value="1"/>
</dbReference>
<dbReference type="InterPro" id="IPR029052">
    <property type="entry name" value="Metallo-depent_PP-like"/>
</dbReference>
<name>A0A2M6XD85_9BACT</name>
<dbReference type="AlphaFoldDB" id="A0A2M6XD85"/>
<dbReference type="Proteomes" id="UP000228996">
    <property type="component" value="Unassembled WGS sequence"/>
</dbReference>
<gene>
    <name evidence="1" type="ORF">COT44_02330</name>
</gene>
<evidence type="ECO:0000313" key="2">
    <source>
        <dbReference type="Proteomes" id="UP000228996"/>
    </source>
</evidence>
<dbReference type="EMBL" id="PEYO01000013">
    <property type="protein sequence ID" value="PIU03609.1"/>
    <property type="molecule type" value="Genomic_DNA"/>
</dbReference>
<organism evidence="1 2">
    <name type="scientific">Candidatus Shapirobacteria bacterium CG08_land_8_20_14_0_20_39_18</name>
    <dbReference type="NCBI Taxonomy" id="1974883"/>
    <lineage>
        <taxon>Bacteria</taxon>
        <taxon>Candidatus Shapironibacteriota</taxon>
    </lineage>
</organism>
<reference evidence="2" key="1">
    <citation type="submission" date="2017-09" db="EMBL/GenBank/DDBJ databases">
        <title>Depth-based differentiation of microbial function through sediment-hosted aquifers and enrichment of novel symbionts in the deep terrestrial subsurface.</title>
        <authorList>
            <person name="Probst A.J."/>
            <person name="Ladd B."/>
            <person name="Jarett J.K."/>
            <person name="Geller-Mcgrath D.E."/>
            <person name="Sieber C.M.K."/>
            <person name="Emerson J.B."/>
            <person name="Anantharaman K."/>
            <person name="Thomas B.C."/>
            <person name="Malmstrom R."/>
            <person name="Stieglmeier M."/>
            <person name="Klingl A."/>
            <person name="Woyke T."/>
            <person name="Ryan C.M."/>
            <person name="Banfield J.F."/>
        </authorList>
    </citation>
    <scope>NUCLEOTIDE SEQUENCE [LARGE SCALE GENOMIC DNA]</scope>
</reference>
<evidence type="ECO:0000313" key="1">
    <source>
        <dbReference type="EMBL" id="PIU03609.1"/>
    </source>
</evidence>
<proteinExistence type="predicted"/>
<protein>
    <submittedName>
        <fullName evidence="1">Uncharacterized protein</fullName>
    </submittedName>
</protein>
<sequence>MSRIGASVMVRSHERVADGYELLFNDKLLTVFSNGGRSAESGYQGKVSPKYCVASLTEEISMFDRAKNIKDL</sequence>
<accession>A0A2M6XD85</accession>
<comment type="caution">
    <text evidence="1">The sequence shown here is derived from an EMBL/GenBank/DDBJ whole genome shotgun (WGS) entry which is preliminary data.</text>
</comment>